<dbReference type="RefSeq" id="WP_074695343.1">
    <property type="nucleotide sequence ID" value="NZ_FNJN01000004.1"/>
</dbReference>
<dbReference type="AlphaFoldDB" id="A0A1H0PQN9"/>
<evidence type="ECO:0000313" key="2">
    <source>
        <dbReference type="EMBL" id="SDP07393.1"/>
    </source>
</evidence>
<evidence type="ECO:0000256" key="1">
    <source>
        <dbReference type="SAM" id="Phobius"/>
    </source>
</evidence>
<reference evidence="2 3" key="1">
    <citation type="submission" date="2016-10" db="EMBL/GenBank/DDBJ databases">
        <authorList>
            <person name="de Groot N.N."/>
        </authorList>
    </citation>
    <scope>NUCLEOTIDE SEQUENCE [LARGE SCALE GENOMIC DNA]</scope>
    <source>
        <strain evidence="2 3">StLB037</strain>
    </source>
</reference>
<keyword evidence="1" id="KW-0472">Membrane</keyword>
<organism evidence="2 3">
    <name type="scientific">Microbacterium testaceum (strain StLB037)</name>
    <dbReference type="NCBI Taxonomy" id="979556"/>
    <lineage>
        <taxon>Bacteria</taxon>
        <taxon>Bacillati</taxon>
        <taxon>Actinomycetota</taxon>
        <taxon>Actinomycetes</taxon>
        <taxon>Micrococcales</taxon>
        <taxon>Microbacteriaceae</taxon>
        <taxon>Microbacterium</taxon>
    </lineage>
</organism>
<keyword evidence="1" id="KW-1133">Transmembrane helix</keyword>
<dbReference type="EMBL" id="FNJN01000004">
    <property type="protein sequence ID" value="SDP07393.1"/>
    <property type="molecule type" value="Genomic_DNA"/>
</dbReference>
<name>A0A1H0PQN9_MICTS</name>
<evidence type="ECO:0000313" key="3">
    <source>
        <dbReference type="Proteomes" id="UP000186456"/>
    </source>
</evidence>
<proteinExistence type="predicted"/>
<keyword evidence="1" id="KW-0812">Transmembrane</keyword>
<gene>
    <name evidence="2" type="ORF">SAMN04487788_1950</name>
</gene>
<feature type="transmembrane region" description="Helical" evidence="1">
    <location>
        <begin position="6"/>
        <end position="28"/>
    </location>
</feature>
<dbReference type="Proteomes" id="UP000186456">
    <property type="component" value="Unassembled WGS sequence"/>
</dbReference>
<protein>
    <submittedName>
        <fullName evidence="2">Uncharacterized protein</fullName>
    </submittedName>
</protein>
<sequence>MSNEDYLGAIVVWLIGVAVSLAALYWIVRAAIVSGMRAHAVAVADGTVDAAIKEANRRNGKLSA</sequence>
<accession>A0A1H0PQN9</accession>